<name>A0A540N5E5_MALBA</name>
<feature type="compositionally biased region" description="Pro residues" evidence="1">
    <location>
        <begin position="7"/>
        <end position="18"/>
    </location>
</feature>
<proteinExistence type="predicted"/>
<evidence type="ECO:0000256" key="1">
    <source>
        <dbReference type="SAM" id="MobiDB-lite"/>
    </source>
</evidence>
<gene>
    <name evidence="2" type="ORF">C1H46_008626</name>
</gene>
<accession>A0A540N5E5</accession>
<evidence type="ECO:0000313" key="2">
    <source>
        <dbReference type="EMBL" id="TQE05720.1"/>
    </source>
</evidence>
<sequence length="73" mass="7582">MRRPSSSPSPPSPIPGPIASPTSASGAPLPSLVPLRFSIAYQSTPPARSPSLWSSSPMIAPIFRTLSREGSIP</sequence>
<dbReference type="EMBL" id="VIEB01000116">
    <property type="protein sequence ID" value="TQE05720.1"/>
    <property type="molecule type" value="Genomic_DNA"/>
</dbReference>
<protein>
    <submittedName>
        <fullName evidence="2">Uncharacterized protein</fullName>
    </submittedName>
</protein>
<feature type="region of interest" description="Disordered" evidence="1">
    <location>
        <begin position="1"/>
        <end position="25"/>
    </location>
</feature>
<reference evidence="2 3" key="1">
    <citation type="journal article" date="2019" name="G3 (Bethesda)">
        <title>Sequencing of a Wild Apple (Malus baccata) Genome Unravels the Differences Between Cultivated and Wild Apple Species Regarding Disease Resistance and Cold Tolerance.</title>
        <authorList>
            <person name="Chen X."/>
        </authorList>
    </citation>
    <scope>NUCLEOTIDE SEQUENCE [LARGE SCALE GENOMIC DNA]</scope>
    <source>
        <strain evidence="3">cv. Shandingzi</strain>
        <tissue evidence="2">Leaves</tissue>
    </source>
</reference>
<comment type="caution">
    <text evidence="2">The sequence shown here is derived from an EMBL/GenBank/DDBJ whole genome shotgun (WGS) entry which is preliminary data.</text>
</comment>
<evidence type="ECO:0000313" key="3">
    <source>
        <dbReference type="Proteomes" id="UP000315295"/>
    </source>
</evidence>
<dbReference type="Proteomes" id="UP000315295">
    <property type="component" value="Unassembled WGS sequence"/>
</dbReference>
<keyword evidence="3" id="KW-1185">Reference proteome</keyword>
<dbReference type="AlphaFoldDB" id="A0A540N5E5"/>
<organism evidence="2 3">
    <name type="scientific">Malus baccata</name>
    <name type="common">Siberian crab apple</name>
    <name type="synonym">Pyrus baccata</name>
    <dbReference type="NCBI Taxonomy" id="106549"/>
    <lineage>
        <taxon>Eukaryota</taxon>
        <taxon>Viridiplantae</taxon>
        <taxon>Streptophyta</taxon>
        <taxon>Embryophyta</taxon>
        <taxon>Tracheophyta</taxon>
        <taxon>Spermatophyta</taxon>
        <taxon>Magnoliopsida</taxon>
        <taxon>eudicotyledons</taxon>
        <taxon>Gunneridae</taxon>
        <taxon>Pentapetalae</taxon>
        <taxon>rosids</taxon>
        <taxon>fabids</taxon>
        <taxon>Rosales</taxon>
        <taxon>Rosaceae</taxon>
        <taxon>Amygdaloideae</taxon>
        <taxon>Maleae</taxon>
        <taxon>Malus</taxon>
    </lineage>
</organism>